<dbReference type="EC" id="3.2.1.75" evidence="13"/>
<organism evidence="20 21">
    <name type="scientific">Protomyces lactucae-debilis</name>
    <dbReference type="NCBI Taxonomy" id="2754530"/>
    <lineage>
        <taxon>Eukaryota</taxon>
        <taxon>Fungi</taxon>
        <taxon>Dikarya</taxon>
        <taxon>Ascomycota</taxon>
        <taxon>Taphrinomycotina</taxon>
        <taxon>Taphrinomycetes</taxon>
        <taxon>Taphrinales</taxon>
        <taxon>Protomycetaceae</taxon>
        <taxon>Protomyces</taxon>
    </lineage>
</organism>
<comment type="catalytic activity">
    <reaction evidence="11">
        <text>Random hydrolysis of (1-&gt;6)-linkages in (1-&gt;6)-beta-D-glucans.</text>
        <dbReference type="EC" id="3.2.1.75"/>
    </reaction>
</comment>
<evidence type="ECO:0000256" key="18">
    <source>
        <dbReference type="SAM" id="SignalP"/>
    </source>
</evidence>
<dbReference type="PANTHER" id="PTHR31297:SF39">
    <property type="entry name" value="GLUCAN ENDO-1,6-BETA-GLUCOSIDASE B"/>
    <property type="match status" value="1"/>
</dbReference>
<dbReference type="GO" id="GO:0009251">
    <property type="term" value="P:glucan catabolic process"/>
    <property type="evidence" value="ECO:0007669"/>
    <property type="project" value="TreeGrafter"/>
</dbReference>
<dbReference type="InterPro" id="IPR017853">
    <property type="entry name" value="GH"/>
</dbReference>
<keyword evidence="5 17" id="KW-0378">Hydrolase</keyword>
<feature type="signal peptide" evidence="18">
    <location>
        <begin position="1"/>
        <end position="16"/>
    </location>
</feature>
<dbReference type="GO" id="GO:0004338">
    <property type="term" value="F:glucan exo-1,3-beta-glucosidase activity"/>
    <property type="evidence" value="ECO:0007669"/>
    <property type="project" value="TreeGrafter"/>
</dbReference>
<dbReference type="Proteomes" id="UP000193685">
    <property type="component" value="Unassembled WGS sequence"/>
</dbReference>
<name>A0A1Y2FR32_PROLT</name>
<reference evidence="20 21" key="1">
    <citation type="submission" date="2016-07" db="EMBL/GenBank/DDBJ databases">
        <title>Pervasive Adenine N6-methylation of Active Genes in Fungi.</title>
        <authorList>
            <consortium name="DOE Joint Genome Institute"/>
            <person name="Mondo S.J."/>
            <person name="Dannebaum R.O."/>
            <person name="Kuo R.C."/>
            <person name="Labutti K."/>
            <person name="Haridas S."/>
            <person name="Kuo A."/>
            <person name="Salamov A."/>
            <person name="Ahrendt S.R."/>
            <person name="Lipzen A."/>
            <person name="Sullivan W."/>
            <person name="Andreopoulos W.B."/>
            <person name="Clum A."/>
            <person name="Lindquist E."/>
            <person name="Daum C."/>
            <person name="Ramamoorthy G.K."/>
            <person name="Gryganskyi A."/>
            <person name="Culley D."/>
            <person name="Magnuson J.K."/>
            <person name="James T.Y."/>
            <person name="O'Malley M.A."/>
            <person name="Stajich J.E."/>
            <person name="Spatafora J.W."/>
            <person name="Visel A."/>
            <person name="Grigoriev I.V."/>
        </authorList>
    </citation>
    <scope>NUCLEOTIDE SEQUENCE [LARGE SCALE GENOMIC DNA]</scope>
    <source>
        <strain evidence="20 21">12-1054</strain>
    </source>
</reference>
<comment type="subcellular location">
    <subcellularLocation>
        <location evidence="1">Secreted</location>
    </subcellularLocation>
</comment>
<comment type="caution">
    <text evidence="20">The sequence shown here is derived from an EMBL/GenBank/DDBJ whole genome shotgun (WGS) entry which is preliminary data.</text>
</comment>
<dbReference type="InterPro" id="IPR001547">
    <property type="entry name" value="Glyco_hydro_5"/>
</dbReference>
<dbReference type="Gene3D" id="3.20.20.80">
    <property type="entry name" value="Glycosidases"/>
    <property type="match status" value="1"/>
</dbReference>
<proteinExistence type="inferred from homology"/>
<dbReference type="InterPro" id="IPR050386">
    <property type="entry name" value="Glycosyl_hydrolase_5"/>
</dbReference>
<evidence type="ECO:0000256" key="16">
    <source>
        <dbReference type="ARBA" id="ARBA00043257"/>
    </source>
</evidence>
<keyword evidence="8 17" id="KW-0326">Glycosidase</keyword>
<dbReference type="GO" id="GO:0005576">
    <property type="term" value="C:extracellular region"/>
    <property type="evidence" value="ECO:0007669"/>
    <property type="project" value="UniProtKB-SubCell"/>
</dbReference>
<accession>A0A1Y2FR32</accession>
<evidence type="ECO:0000256" key="9">
    <source>
        <dbReference type="ARBA" id="ARBA00023316"/>
    </source>
</evidence>
<comment type="similarity">
    <text evidence="2 17">Belongs to the glycosyl hydrolase 5 (cellulase A) family.</text>
</comment>
<dbReference type="SUPFAM" id="SSF51445">
    <property type="entry name" value="(Trans)glycosidases"/>
    <property type="match status" value="1"/>
</dbReference>
<dbReference type="GO" id="GO:0071555">
    <property type="term" value="P:cell wall organization"/>
    <property type="evidence" value="ECO:0007669"/>
    <property type="project" value="UniProtKB-KW"/>
</dbReference>
<feature type="domain" description="Glycoside hydrolase family 5" evidence="19">
    <location>
        <begin position="111"/>
        <end position="321"/>
    </location>
</feature>
<keyword evidence="7" id="KW-0119">Carbohydrate metabolism</keyword>
<evidence type="ECO:0000256" key="13">
    <source>
        <dbReference type="ARBA" id="ARBA00038935"/>
    </source>
</evidence>
<gene>
    <name evidence="20" type="ORF">BCR37DRAFT_397013</name>
</gene>
<evidence type="ECO:0000256" key="5">
    <source>
        <dbReference type="ARBA" id="ARBA00022801"/>
    </source>
</evidence>
<keyword evidence="9" id="KW-0961">Cell wall biogenesis/degradation</keyword>
<evidence type="ECO:0000256" key="15">
    <source>
        <dbReference type="ARBA" id="ARBA00042025"/>
    </source>
</evidence>
<feature type="chain" id="PRO_5012260133" description="glucan endo-1,6-beta-glucosidase" evidence="18">
    <location>
        <begin position="17"/>
        <end position="464"/>
    </location>
</feature>
<evidence type="ECO:0000313" key="21">
    <source>
        <dbReference type="Proteomes" id="UP000193685"/>
    </source>
</evidence>
<dbReference type="RefSeq" id="XP_040727571.1">
    <property type="nucleotide sequence ID" value="XM_040871721.1"/>
</dbReference>
<dbReference type="GO" id="GO:0046557">
    <property type="term" value="F:glucan endo-1,6-beta-glucosidase activity"/>
    <property type="evidence" value="ECO:0007669"/>
    <property type="project" value="UniProtKB-EC"/>
</dbReference>
<dbReference type="AlphaFoldDB" id="A0A1Y2FR32"/>
<dbReference type="OrthoDB" id="1887033at2759"/>
<evidence type="ECO:0000313" key="20">
    <source>
        <dbReference type="EMBL" id="ORY86389.1"/>
    </source>
</evidence>
<keyword evidence="10" id="KW-0624">Polysaccharide degradation</keyword>
<comment type="function">
    <text evidence="12">Beta-glucanases participate in the metabolism of beta-glucan, the main structural component of the cell wall. Acts on lutean, pustulan and 1,6-oligo-beta-D-glucosides.</text>
</comment>
<evidence type="ECO:0000256" key="8">
    <source>
        <dbReference type="ARBA" id="ARBA00023295"/>
    </source>
</evidence>
<keyword evidence="3" id="KW-0964">Secreted</keyword>
<keyword evidence="4 18" id="KW-0732">Signal</keyword>
<dbReference type="GeneID" id="63788320"/>
<evidence type="ECO:0000256" key="17">
    <source>
        <dbReference type="RuleBase" id="RU361153"/>
    </source>
</evidence>
<evidence type="ECO:0000256" key="11">
    <source>
        <dbReference type="ARBA" id="ARBA00036633"/>
    </source>
</evidence>
<evidence type="ECO:0000256" key="7">
    <source>
        <dbReference type="ARBA" id="ARBA00023277"/>
    </source>
</evidence>
<evidence type="ECO:0000256" key="4">
    <source>
        <dbReference type="ARBA" id="ARBA00022729"/>
    </source>
</evidence>
<protein>
    <recommendedName>
        <fullName evidence="13">glucan endo-1,6-beta-glucosidase</fullName>
        <ecNumber evidence="13">3.2.1.75</ecNumber>
    </recommendedName>
    <alternativeName>
        <fullName evidence="15">Beta-1,6-glucanase B</fullName>
    </alternativeName>
    <alternativeName>
        <fullName evidence="14">Endo-1,6-beta-D-glucanase B</fullName>
    </alternativeName>
    <alternativeName>
        <fullName evidence="16">Endo-1,6-beta-glucanase B</fullName>
    </alternativeName>
</protein>
<dbReference type="GO" id="GO:0009986">
    <property type="term" value="C:cell surface"/>
    <property type="evidence" value="ECO:0007669"/>
    <property type="project" value="TreeGrafter"/>
</dbReference>
<dbReference type="STRING" id="56484.A0A1Y2FR32"/>
<keyword evidence="21" id="KW-1185">Reference proteome</keyword>
<evidence type="ECO:0000259" key="19">
    <source>
        <dbReference type="Pfam" id="PF00150"/>
    </source>
</evidence>
<evidence type="ECO:0000256" key="10">
    <source>
        <dbReference type="ARBA" id="ARBA00023326"/>
    </source>
</evidence>
<keyword evidence="6" id="KW-0325">Glycoprotein</keyword>
<evidence type="ECO:0000256" key="14">
    <source>
        <dbReference type="ARBA" id="ARBA00041472"/>
    </source>
</evidence>
<evidence type="ECO:0000256" key="6">
    <source>
        <dbReference type="ARBA" id="ARBA00023180"/>
    </source>
</evidence>
<sequence>MQYLIVASLFAALTLASPSPDPFNKHNPDVLADTGTRPTGTMHGVNLGSWLLTEPYMVPSLYEDPELAGWHFGTDGKVVFSKNVPKDAKPAIIDEYTLWSVLGHDKALKLLEKHWDTWYTEDDFHKFSAAGLNTVRLPIGYWTVNPIASDPYGMGMEAAFYVDKALEWASKANLKVIIDLHAAYKSQNGFDNSARAGVAGWGDAESVKHTLQTLELIVKKWGSHSSVYGIAVLNEPASFLISSKIIDDFHKKAIEVVRPLGKDIYISDSFRPYAETAKLFGASKAKYSEHVVLDTHLYQVFSDGENSITHDHHLNWTCGDRRKEVAAGFAKMNLIVGELSGAQTDCAKYLNGFKKGSRYDGTFNNTKPMGDCKDKQSLKTMSDTAKQEVKEFIGAQLDAYSSSSIGWLFWAGKAEATADLWSFEALYDAKLFDFKGSKGFCDKYNAGKKPMEIPGDTAGPSTQK</sequence>
<dbReference type="EMBL" id="MCFI01000003">
    <property type="protein sequence ID" value="ORY86389.1"/>
    <property type="molecule type" value="Genomic_DNA"/>
</dbReference>
<evidence type="ECO:0000256" key="1">
    <source>
        <dbReference type="ARBA" id="ARBA00004613"/>
    </source>
</evidence>
<evidence type="ECO:0000256" key="3">
    <source>
        <dbReference type="ARBA" id="ARBA00022525"/>
    </source>
</evidence>
<dbReference type="PANTHER" id="PTHR31297">
    <property type="entry name" value="GLUCAN ENDO-1,6-BETA-GLUCOSIDASE B"/>
    <property type="match status" value="1"/>
</dbReference>
<dbReference type="Pfam" id="PF00150">
    <property type="entry name" value="Cellulase"/>
    <property type="match status" value="1"/>
</dbReference>
<evidence type="ECO:0000256" key="12">
    <source>
        <dbReference type="ARBA" id="ARBA00037628"/>
    </source>
</evidence>
<evidence type="ECO:0000256" key="2">
    <source>
        <dbReference type="ARBA" id="ARBA00005641"/>
    </source>
</evidence>
<dbReference type="OMA" id="CWKTEST"/>